<proteinExistence type="predicted"/>
<dbReference type="EMBL" id="JAEUBF010001406">
    <property type="protein sequence ID" value="KAH3666683.1"/>
    <property type="molecule type" value="Genomic_DNA"/>
</dbReference>
<protein>
    <recommendedName>
        <fullName evidence="6">RING-type domain-containing protein</fullName>
    </recommendedName>
</protein>
<name>A0A9P8P6F4_9ASCO</name>
<feature type="compositionally biased region" description="Polar residues" evidence="5">
    <location>
        <begin position="77"/>
        <end position="93"/>
    </location>
</feature>
<feature type="region of interest" description="Disordered" evidence="5">
    <location>
        <begin position="1"/>
        <end position="160"/>
    </location>
</feature>
<dbReference type="CDD" id="cd16449">
    <property type="entry name" value="RING-HC"/>
    <property type="match status" value="1"/>
</dbReference>
<feature type="compositionally biased region" description="Polar residues" evidence="5">
    <location>
        <begin position="61"/>
        <end position="70"/>
    </location>
</feature>
<reference evidence="7" key="1">
    <citation type="journal article" date="2021" name="Open Biol.">
        <title>Shared evolutionary footprints suggest mitochondrial oxidative damage underlies multiple complex I losses in fungi.</title>
        <authorList>
            <person name="Schikora-Tamarit M.A."/>
            <person name="Marcet-Houben M."/>
            <person name="Nosek J."/>
            <person name="Gabaldon T."/>
        </authorList>
    </citation>
    <scope>NUCLEOTIDE SEQUENCE</scope>
    <source>
        <strain evidence="7">CBS6341</strain>
    </source>
</reference>
<evidence type="ECO:0000256" key="2">
    <source>
        <dbReference type="ARBA" id="ARBA00022771"/>
    </source>
</evidence>
<evidence type="ECO:0000256" key="5">
    <source>
        <dbReference type="SAM" id="MobiDB-lite"/>
    </source>
</evidence>
<dbReference type="InterPro" id="IPR001841">
    <property type="entry name" value="Znf_RING"/>
</dbReference>
<evidence type="ECO:0000259" key="6">
    <source>
        <dbReference type="PROSITE" id="PS50089"/>
    </source>
</evidence>
<organism evidence="7 8">
    <name type="scientific">Wickerhamomyces mucosus</name>
    <dbReference type="NCBI Taxonomy" id="1378264"/>
    <lineage>
        <taxon>Eukaryota</taxon>
        <taxon>Fungi</taxon>
        <taxon>Dikarya</taxon>
        <taxon>Ascomycota</taxon>
        <taxon>Saccharomycotina</taxon>
        <taxon>Saccharomycetes</taxon>
        <taxon>Phaffomycetales</taxon>
        <taxon>Wickerhamomycetaceae</taxon>
        <taxon>Wickerhamomyces</taxon>
    </lineage>
</organism>
<dbReference type="PANTHER" id="PTHR12109:SF5">
    <property type="entry name" value="RING-TYPE DOMAIN-CONTAINING PROTEIN"/>
    <property type="match status" value="1"/>
</dbReference>
<dbReference type="Pfam" id="PF13920">
    <property type="entry name" value="zf-C3HC4_3"/>
    <property type="match status" value="1"/>
</dbReference>
<feature type="compositionally biased region" description="Basic and acidic residues" evidence="5">
    <location>
        <begin position="123"/>
        <end position="146"/>
    </location>
</feature>
<dbReference type="AlphaFoldDB" id="A0A9P8P6F4"/>
<gene>
    <name evidence="7" type="ORF">WICMUC_005500</name>
</gene>
<dbReference type="Proteomes" id="UP000769528">
    <property type="component" value="Unassembled WGS sequence"/>
</dbReference>
<comment type="caution">
    <text evidence="7">The sequence shown here is derived from an EMBL/GenBank/DDBJ whole genome shotgun (WGS) entry which is preliminary data.</text>
</comment>
<evidence type="ECO:0000313" key="8">
    <source>
        <dbReference type="Proteomes" id="UP000769528"/>
    </source>
</evidence>
<keyword evidence="3" id="KW-0862">Zinc</keyword>
<dbReference type="SUPFAM" id="SSF57850">
    <property type="entry name" value="RING/U-box"/>
    <property type="match status" value="1"/>
</dbReference>
<sequence length="634" mass="71130">MGKSPRSVSKRVISAVDEEEAGVGIPDTKQYTSPTEVKRRKTSSPENELKLSRANEVVKSGESSEASDSNGYPIDSPSENSQGTSEGTYTPRTGGNKLILPTIDSEGDDYKGNDSEGDDSEGNDSRAEDSKDDNSKDDNSKTDENATAKSIPSSPEVQESNLEEITEDAITIHSERELVTIDLENEESQDEYLIISDSGEEESDHDYDSNDDGLEILTEEDAKQSWVSKSKKSTTEQLQDVTNTRNSTTLNNATCAICFDSPEQTIVLPCGHLYCNNCAFKALTSTKQSTSLHGPCSLCRAPIKNHLHHKKLLNRIDDDLKPVTADNKRGIEHKYPFDLEASHYINFQDKVRLSLSRSPSKESTLTLPSTTQVQANRAACYNSKSPKFVKVELSEDERMRLTKTRNHGQYTNPYSGGRKPIMKDSLNTNFGKYINRGKFKGLYDDREAKCIYRNLTRLRYTSHDNCPCKYAPIVKSPLKLTYTVSQQRDKSYESEIAFYEPDLINSCEEYRCHEYIANKPNNKTFLSRVRQRLIETNVVGFENGHYILEKVPKPIKVTQLGNRIKSFNAASVTESKHSKCERSQDTAGKYLDFLQREPKTKRSPSKIIGVLPSTNHFDLISCSKLIGIIKPLIV</sequence>
<evidence type="ECO:0000256" key="3">
    <source>
        <dbReference type="ARBA" id="ARBA00022833"/>
    </source>
</evidence>
<dbReference type="OrthoDB" id="6270329at2759"/>
<dbReference type="InterPro" id="IPR017907">
    <property type="entry name" value="Znf_RING_CS"/>
</dbReference>
<dbReference type="PROSITE" id="PS50089">
    <property type="entry name" value="ZF_RING_2"/>
    <property type="match status" value="1"/>
</dbReference>
<keyword evidence="2 4" id="KW-0863">Zinc-finger</keyword>
<keyword evidence="1" id="KW-0479">Metal-binding</keyword>
<evidence type="ECO:0000256" key="1">
    <source>
        <dbReference type="ARBA" id="ARBA00022723"/>
    </source>
</evidence>
<dbReference type="Gene3D" id="3.30.40.10">
    <property type="entry name" value="Zinc/RING finger domain, C3HC4 (zinc finger)"/>
    <property type="match status" value="1"/>
</dbReference>
<keyword evidence="8" id="KW-1185">Reference proteome</keyword>
<dbReference type="InterPro" id="IPR047126">
    <property type="entry name" value="RNF141-like"/>
</dbReference>
<feature type="domain" description="RING-type" evidence="6">
    <location>
        <begin position="255"/>
        <end position="300"/>
    </location>
</feature>
<dbReference type="GO" id="GO:0008270">
    <property type="term" value="F:zinc ion binding"/>
    <property type="evidence" value="ECO:0007669"/>
    <property type="project" value="UniProtKB-KW"/>
</dbReference>
<accession>A0A9P8P6F4</accession>
<dbReference type="PANTHER" id="PTHR12109">
    <property type="entry name" value="RING FINGER PROTEIN 141-RELATED"/>
    <property type="match status" value="1"/>
</dbReference>
<feature type="compositionally biased region" description="Polar residues" evidence="5">
    <location>
        <begin position="147"/>
        <end position="160"/>
    </location>
</feature>
<dbReference type="SMART" id="SM00184">
    <property type="entry name" value="RING"/>
    <property type="match status" value="1"/>
</dbReference>
<dbReference type="InterPro" id="IPR013083">
    <property type="entry name" value="Znf_RING/FYVE/PHD"/>
</dbReference>
<evidence type="ECO:0000256" key="4">
    <source>
        <dbReference type="PROSITE-ProRule" id="PRU00175"/>
    </source>
</evidence>
<evidence type="ECO:0000313" key="7">
    <source>
        <dbReference type="EMBL" id="KAH3666683.1"/>
    </source>
</evidence>
<reference evidence="7" key="2">
    <citation type="submission" date="2021-01" db="EMBL/GenBank/DDBJ databases">
        <authorList>
            <person name="Schikora-Tamarit M.A."/>
        </authorList>
    </citation>
    <scope>NUCLEOTIDE SEQUENCE</scope>
    <source>
        <strain evidence="7">CBS6341</strain>
    </source>
</reference>
<dbReference type="PROSITE" id="PS00518">
    <property type="entry name" value="ZF_RING_1"/>
    <property type="match status" value="1"/>
</dbReference>